<feature type="transmembrane region" description="Helical" evidence="7">
    <location>
        <begin position="238"/>
        <end position="257"/>
    </location>
</feature>
<evidence type="ECO:0000256" key="6">
    <source>
        <dbReference type="ARBA" id="ARBA00023136"/>
    </source>
</evidence>
<keyword evidence="3 7" id="KW-0812">Transmembrane</keyword>
<keyword evidence="6 7" id="KW-0472">Membrane</keyword>
<dbReference type="Gene3D" id="1.20.1540.10">
    <property type="entry name" value="Rhomboid-like"/>
    <property type="match status" value="1"/>
</dbReference>
<feature type="transmembrane region" description="Helical" evidence="7">
    <location>
        <begin position="318"/>
        <end position="335"/>
    </location>
</feature>
<dbReference type="RefSeq" id="WP_109676259.1">
    <property type="nucleotide sequence ID" value="NZ_QGDT01000010.1"/>
</dbReference>
<dbReference type="OrthoDB" id="9778341at2"/>
<keyword evidence="9" id="KW-0645">Protease</keyword>
<gene>
    <name evidence="9" type="ORF">CLV98_110143</name>
</gene>
<evidence type="ECO:0000259" key="8">
    <source>
        <dbReference type="Pfam" id="PF01694"/>
    </source>
</evidence>
<keyword evidence="10" id="KW-1185">Reference proteome</keyword>
<evidence type="ECO:0000256" key="3">
    <source>
        <dbReference type="ARBA" id="ARBA00022692"/>
    </source>
</evidence>
<evidence type="ECO:0000256" key="4">
    <source>
        <dbReference type="ARBA" id="ARBA00022801"/>
    </source>
</evidence>
<proteinExistence type="inferred from homology"/>
<comment type="subcellular location">
    <subcellularLocation>
        <location evidence="1">Membrane</location>
        <topology evidence="1">Multi-pass membrane protein</topology>
    </subcellularLocation>
</comment>
<evidence type="ECO:0000256" key="7">
    <source>
        <dbReference type="SAM" id="Phobius"/>
    </source>
</evidence>
<keyword evidence="4" id="KW-0378">Hydrolase</keyword>
<feature type="transmembrane region" description="Helical" evidence="7">
    <location>
        <begin position="294"/>
        <end position="312"/>
    </location>
</feature>
<sequence length="492" mass="55481">MAIGFTPKHIAEYPLEGLSTEEFLILVLETAKEMNWEVSYQSHSGLIARTANGLFSWNGIVTIKIHDDVATIHSESLGGALADWGKNKRTVTRFHRRMEELKGTFSKEDLHEKYQEVQDQLVPPDQDVLMLPPATIAEKFDHFLSLFKPKESYYITPVLLNLNILVFLAMVASGVNFLMPGKESLVLWGANFRPVTLDGQWWRLVTSYFVHIGILHLLMNMYALFIIGVLLEPKLGKLRFSVVYLLSGVSASAASLWWNDLTISAGASGAIFGMYGAFLVMLTSNLIEPATRKALLPSILVFVGYNLISGLQGGIDNAAHLGGLVAGAGIGWAFLPSLKQPEDVSFNIGTISILCIFVLASTYAVYTRLPNDVGTYDRQIKKFVSMEAMALEAYHMPPYTPKDVRLTEIKDRGIYYWKENIALLDGFEELDLPLQIRTRNQQLKEYCEIRIKSYELQYKAIEEETDRYQPQILEYDKQINAKIEELRANHTP</sequence>
<feature type="domain" description="Peptidase S54 rhomboid" evidence="8">
    <location>
        <begin position="199"/>
        <end position="336"/>
    </location>
</feature>
<dbReference type="InterPro" id="IPR035952">
    <property type="entry name" value="Rhomboid-like_sf"/>
</dbReference>
<accession>A0A316AGS5</accession>
<evidence type="ECO:0000256" key="2">
    <source>
        <dbReference type="ARBA" id="ARBA00009045"/>
    </source>
</evidence>
<evidence type="ECO:0000256" key="1">
    <source>
        <dbReference type="ARBA" id="ARBA00004141"/>
    </source>
</evidence>
<evidence type="ECO:0000313" key="10">
    <source>
        <dbReference type="Proteomes" id="UP000245880"/>
    </source>
</evidence>
<dbReference type="SUPFAM" id="SSF144091">
    <property type="entry name" value="Rhomboid-like"/>
    <property type="match status" value="1"/>
</dbReference>
<dbReference type="AlphaFoldDB" id="A0A316AGS5"/>
<feature type="transmembrane region" description="Helical" evidence="7">
    <location>
        <begin position="263"/>
        <end position="282"/>
    </location>
</feature>
<evidence type="ECO:0000256" key="5">
    <source>
        <dbReference type="ARBA" id="ARBA00022989"/>
    </source>
</evidence>
<dbReference type="InterPro" id="IPR022764">
    <property type="entry name" value="Peptidase_S54_rhomboid_dom"/>
</dbReference>
<feature type="transmembrane region" description="Helical" evidence="7">
    <location>
        <begin position="208"/>
        <end position="231"/>
    </location>
</feature>
<feature type="transmembrane region" description="Helical" evidence="7">
    <location>
        <begin position="347"/>
        <end position="366"/>
    </location>
</feature>
<evidence type="ECO:0000313" key="9">
    <source>
        <dbReference type="EMBL" id="PWJ56832.1"/>
    </source>
</evidence>
<dbReference type="GO" id="GO:0016020">
    <property type="term" value="C:membrane"/>
    <property type="evidence" value="ECO:0007669"/>
    <property type="project" value="UniProtKB-SubCell"/>
</dbReference>
<dbReference type="GO" id="GO:0004252">
    <property type="term" value="F:serine-type endopeptidase activity"/>
    <property type="evidence" value="ECO:0007669"/>
    <property type="project" value="InterPro"/>
</dbReference>
<reference evidence="9 10" key="1">
    <citation type="submission" date="2018-03" db="EMBL/GenBank/DDBJ databases">
        <title>Genomic Encyclopedia of Archaeal and Bacterial Type Strains, Phase II (KMG-II): from individual species to whole genera.</title>
        <authorList>
            <person name="Goeker M."/>
        </authorList>
    </citation>
    <scope>NUCLEOTIDE SEQUENCE [LARGE SCALE GENOMIC DNA]</scope>
    <source>
        <strain evidence="9 10">DSM 100346</strain>
    </source>
</reference>
<dbReference type="InterPro" id="IPR050925">
    <property type="entry name" value="Rhomboid_protease_S54"/>
</dbReference>
<dbReference type="Proteomes" id="UP000245880">
    <property type="component" value="Unassembled WGS sequence"/>
</dbReference>
<dbReference type="PANTHER" id="PTHR43731:SF14">
    <property type="entry name" value="PRESENILIN-ASSOCIATED RHOMBOID-LIKE PROTEIN, MITOCHONDRIAL"/>
    <property type="match status" value="1"/>
</dbReference>
<dbReference type="PANTHER" id="PTHR43731">
    <property type="entry name" value="RHOMBOID PROTEASE"/>
    <property type="match status" value="1"/>
</dbReference>
<protein>
    <submittedName>
        <fullName evidence="9">Rhomboid protease GluP</fullName>
    </submittedName>
</protein>
<dbReference type="EMBL" id="QGDT01000010">
    <property type="protein sequence ID" value="PWJ56832.1"/>
    <property type="molecule type" value="Genomic_DNA"/>
</dbReference>
<comment type="caution">
    <text evidence="9">The sequence shown here is derived from an EMBL/GenBank/DDBJ whole genome shotgun (WGS) entry which is preliminary data.</text>
</comment>
<keyword evidence="5 7" id="KW-1133">Transmembrane helix</keyword>
<name>A0A316AGS5_9BACT</name>
<dbReference type="Pfam" id="PF01694">
    <property type="entry name" value="Rhomboid"/>
    <property type="match status" value="1"/>
</dbReference>
<comment type="similarity">
    <text evidence="2">Belongs to the peptidase S54 family.</text>
</comment>
<organism evidence="9 10">
    <name type="scientific">Dyadobacter jejuensis</name>
    <dbReference type="NCBI Taxonomy" id="1082580"/>
    <lineage>
        <taxon>Bacteria</taxon>
        <taxon>Pseudomonadati</taxon>
        <taxon>Bacteroidota</taxon>
        <taxon>Cytophagia</taxon>
        <taxon>Cytophagales</taxon>
        <taxon>Spirosomataceae</taxon>
        <taxon>Dyadobacter</taxon>
    </lineage>
</organism>
<feature type="transmembrane region" description="Helical" evidence="7">
    <location>
        <begin position="158"/>
        <end position="179"/>
    </location>
</feature>
<dbReference type="GO" id="GO:0006508">
    <property type="term" value="P:proteolysis"/>
    <property type="evidence" value="ECO:0007669"/>
    <property type="project" value="UniProtKB-KW"/>
</dbReference>